<accession>A0A897NRI3</accession>
<evidence type="ECO:0000313" key="1">
    <source>
        <dbReference type="EMBL" id="QSG15422.1"/>
    </source>
</evidence>
<reference evidence="1 2" key="1">
    <citation type="submission" date="2020-11" db="EMBL/GenBank/DDBJ databases">
        <title>Carbohydrate-dependent, anaerobic sulfur respiration: A novel catabolism in halophilic archaea.</title>
        <authorList>
            <person name="Sorokin D.Y."/>
            <person name="Messina E."/>
            <person name="Smedile F."/>
            <person name="La Cono V."/>
            <person name="Hallsworth J.E."/>
            <person name="Yakimov M.M."/>
        </authorList>
    </citation>
    <scope>NUCLEOTIDE SEQUENCE [LARGE SCALE GENOMIC DNA]</scope>
    <source>
        <strain evidence="1 2">HSR-Est</strain>
    </source>
</reference>
<dbReference type="AlphaFoldDB" id="A0A897NRI3"/>
<organism evidence="1 2">
    <name type="scientific">Halapricum desulfuricans</name>
    <dbReference type="NCBI Taxonomy" id="2841257"/>
    <lineage>
        <taxon>Archaea</taxon>
        <taxon>Methanobacteriati</taxon>
        <taxon>Methanobacteriota</taxon>
        <taxon>Stenosarchaea group</taxon>
        <taxon>Halobacteria</taxon>
        <taxon>Halobacteriales</taxon>
        <taxon>Haloarculaceae</taxon>
        <taxon>Halapricum</taxon>
    </lineage>
</organism>
<evidence type="ECO:0000313" key="2">
    <source>
        <dbReference type="Proteomes" id="UP000663292"/>
    </source>
</evidence>
<dbReference type="Proteomes" id="UP000663292">
    <property type="component" value="Chromosome"/>
</dbReference>
<sequence length="57" mass="6666">MTSWALERNNSSPASFTYQSLAAFTYRVESRFFFECIRSDGVVSVLKCQIKITHRRE</sequence>
<proteinExistence type="predicted"/>
<dbReference type="EMBL" id="CP064791">
    <property type="protein sequence ID" value="QSG15422.1"/>
    <property type="molecule type" value="Genomic_DNA"/>
</dbReference>
<protein>
    <submittedName>
        <fullName evidence="1">Uncharacterized protein</fullName>
    </submittedName>
</protein>
<keyword evidence="2" id="KW-1185">Reference proteome</keyword>
<name>A0A897NRI3_9EURY</name>
<gene>
    <name evidence="1" type="ORF">HSEST_1903</name>
</gene>